<dbReference type="GO" id="GO:0006935">
    <property type="term" value="P:chemotaxis"/>
    <property type="evidence" value="ECO:0007669"/>
    <property type="project" value="InterPro"/>
</dbReference>
<feature type="domain" description="Histidine kinase" evidence="10">
    <location>
        <begin position="164"/>
        <end position="405"/>
    </location>
</feature>
<dbReference type="Gene3D" id="3.30.565.10">
    <property type="entry name" value="Histidine kinase-like ATPase, C-terminal domain"/>
    <property type="match status" value="1"/>
</dbReference>
<evidence type="ECO:0000256" key="4">
    <source>
        <dbReference type="ARBA" id="ARBA00022553"/>
    </source>
</evidence>
<dbReference type="SUPFAM" id="SSF55874">
    <property type="entry name" value="ATPase domain of HSP90 chaperone/DNA topoisomerase II/histidine kinase"/>
    <property type="match status" value="1"/>
</dbReference>
<dbReference type="InterPro" id="IPR004105">
    <property type="entry name" value="CheA-like_dim"/>
</dbReference>
<keyword evidence="4 9" id="KW-0597">Phosphoprotein</keyword>
<dbReference type="SMART" id="SM00260">
    <property type="entry name" value="CheW"/>
    <property type="match status" value="1"/>
</dbReference>
<evidence type="ECO:0000256" key="1">
    <source>
        <dbReference type="ARBA" id="ARBA00000085"/>
    </source>
</evidence>
<comment type="function">
    <text evidence="8">Involved in the transmission of sensory signals from the chemoreceptors to the flagellar motors. CheA is autophosphorylated; it can transfer its phosphate group to either CheB or CheY.</text>
</comment>
<feature type="modified residue" description="Phosphohistidine" evidence="9">
    <location>
        <position position="44"/>
    </location>
</feature>
<dbReference type="SMART" id="SM00387">
    <property type="entry name" value="HATPase_c"/>
    <property type="match status" value="1"/>
</dbReference>
<dbReference type="Pfam" id="PF02895">
    <property type="entry name" value="H-kinase_dim"/>
    <property type="match status" value="1"/>
</dbReference>
<dbReference type="FunFam" id="3.30.565.10:FF:000016">
    <property type="entry name" value="Chemotaxis protein CheA, putative"/>
    <property type="match status" value="1"/>
</dbReference>
<dbReference type="PANTHER" id="PTHR43395:SF8">
    <property type="entry name" value="HISTIDINE KINASE"/>
    <property type="match status" value="1"/>
</dbReference>
<proteinExistence type="predicted"/>
<dbReference type="Pfam" id="PF01627">
    <property type="entry name" value="Hpt"/>
    <property type="match status" value="1"/>
</dbReference>
<dbReference type="InterPro" id="IPR036890">
    <property type="entry name" value="HATPase_C_sf"/>
</dbReference>
<evidence type="ECO:0000313" key="14">
    <source>
        <dbReference type="Proteomes" id="UP000263833"/>
    </source>
</evidence>
<dbReference type="EC" id="2.7.13.3" evidence="2"/>
<dbReference type="OrthoDB" id="9803176at2"/>
<dbReference type="RefSeq" id="WP_115548271.1">
    <property type="nucleotide sequence ID" value="NZ_QRGP01000001.1"/>
</dbReference>
<dbReference type="SUPFAM" id="SSF47384">
    <property type="entry name" value="Homodimeric domain of signal transducing histidine kinase"/>
    <property type="match status" value="1"/>
</dbReference>
<dbReference type="InterPro" id="IPR037006">
    <property type="entry name" value="CheA-like_homodim_sf"/>
</dbReference>
<dbReference type="GO" id="GO:0000155">
    <property type="term" value="F:phosphorelay sensor kinase activity"/>
    <property type="evidence" value="ECO:0007669"/>
    <property type="project" value="InterPro"/>
</dbReference>
<evidence type="ECO:0000259" key="12">
    <source>
        <dbReference type="PROSITE" id="PS50894"/>
    </source>
</evidence>
<dbReference type="InterPro" id="IPR036097">
    <property type="entry name" value="HisK_dim/P_sf"/>
</dbReference>
<dbReference type="SMART" id="SM01231">
    <property type="entry name" value="H-kinase_dim"/>
    <property type="match status" value="1"/>
</dbReference>
<dbReference type="SUPFAM" id="SSF50341">
    <property type="entry name" value="CheW-like"/>
    <property type="match status" value="1"/>
</dbReference>
<organism evidence="13 14">
    <name type="scientific">Sphingorhabdus pulchriflava</name>
    <dbReference type="NCBI Taxonomy" id="2292257"/>
    <lineage>
        <taxon>Bacteria</taxon>
        <taxon>Pseudomonadati</taxon>
        <taxon>Pseudomonadota</taxon>
        <taxon>Alphaproteobacteria</taxon>
        <taxon>Sphingomonadales</taxon>
        <taxon>Sphingomonadaceae</taxon>
        <taxon>Sphingorhabdus</taxon>
    </lineage>
</organism>
<keyword evidence="7" id="KW-0902">Two-component regulatory system</keyword>
<dbReference type="PROSITE" id="PS50109">
    <property type="entry name" value="HIS_KIN"/>
    <property type="match status" value="1"/>
</dbReference>
<keyword evidence="6" id="KW-0418">Kinase</keyword>
<dbReference type="SUPFAM" id="SSF47226">
    <property type="entry name" value="Histidine-containing phosphotransfer domain, HPT domain"/>
    <property type="match status" value="1"/>
</dbReference>
<comment type="catalytic activity">
    <reaction evidence="1">
        <text>ATP + protein L-histidine = ADP + protein N-phospho-L-histidine.</text>
        <dbReference type="EC" id="2.7.13.3"/>
    </reaction>
</comment>
<evidence type="ECO:0000256" key="7">
    <source>
        <dbReference type="ARBA" id="ARBA00023012"/>
    </source>
</evidence>
<keyword evidence="14" id="KW-1185">Reference proteome</keyword>
<feature type="domain" description="HPt" evidence="12">
    <location>
        <begin position="1"/>
        <end position="101"/>
    </location>
</feature>
<dbReference type="InterPro" id="IPR036641">
    <property type="entry name" value="HPT_dom_sf"/>
</dbReference>
<keyword evidence="5" id="KW-0808">Transferase</keyword>
<reference evidence="14" key="1">
    <citation type="submission" date="2018-08" db="EMBL/GenBank/DDBJ databases">
        <authorList>
            <person name="Kim S.-J."/>
            <person name="Jung G.-Y."/>
        </authorList>
    </citation>
    <scope>NUCLEOTIDE SEQUENCE [LARGE SCALE GENOMIC DNA]</scope>
    <source>
        <strain evidence="14">GY_G</strain>
    </source>
</reference>
<dbReference type="InterPro" id="IPR051315">
    <property type="entry name" value="Bact_Chemotaxis_CheA"/>
</dbReference>
<evidence type="ECO:0000256" key="6">
    <source>
        <dbReference type="ARBA" id="ARBA00022777"/>
    </source>
</evidence>
<dbReference type="AlphaFoldDB" id="A0A371BGJ7"/>
<dbReference type="PRINTS" id="PR00344">
    <property type="entry name" value="BCTRLSENSOR"/>
</dbReference>
<name>A0A371BGJ7_9SPHN</name>
<accession>A0A371BGJ7</accession>
<dbReference type="InterPro" id="IPR008207">
    <property type="entry name" value="Sig_transdc_His_kin_Hpt_dom"/>
</dbReference>
<evidence type="ECO:0000256" key="2">
    <source>
        <dbReference type="ARBA" id="ARBA00012438"/>
    </source>
</evidence>
<dbReference type="PANTHER" id="PTHR43395">
    <property type="entry name" value="SENSOR HISTIDINE KINASE CHEA"/>
    <property type="match status" value="1"/>
</dbReference>
<protein>
    <recommendedName>
        <fullName evidence="3">Chemotaxis protein CheA</fullName>
        <ecNumber evidence="2">2.7.13.3</ecNumber>
    </recommendedName>
</protein>
<dbReference type="InterPro" id="IPR003594">
    <property type="entry name" value="HATPase_dom"/>
</dbReference>
<evidence type="ECO:0000256" key="5">
    <source>
        <dbReference type="ARBA" id="ARBA00022679"/>
    </source>
</evidence>
<dbReference type="EMBL" id="QRGP01000001">
    <property type="protein sequence ID" value="RDV06725.1"/>
    <property type="molecule type" value="Genomic_DNA"/>
</dbReference>
<dbReference type="SMART" id="SM00073">
    <property type="entry name" value="HPT"/>
    <property type="match status" value="1"/>
</dbReference>
<dbReference type="Proteomes" id="UP000263833">
    <property type="component" value="Unassembled WGS sequence"/>
</dbReference>
<feature type="domain" description="CheW-like" evidence="11">
    <location>
        <begin position="407"/>
        <end position="545"/>
    </location>
</feature>
<evidence type="ECO:0000313" key="13">
    <source>
        <dbReference type="EMBL" id="RDV06725.1"/>
    </source>
</evidence>
<dbReference type="Pfam" id="PF02518">
    <property type="entry name" value="HATPase_c"/>
    <property type="match status" value="1"/>
</dbReference>
<dbReference type="InterPro" id="IPR002545">
    <property type="entry name" value="CheW-lke_dom"/>
</dbReference>
<evidence type="ECO:0000256" key="3">
    <source>
        <dbReference type="ARBA" id="ARBA00021495"/>
    </source>
</evidence>
<dbReference type="InterPro" id="IPR005467">
    <property type="entry name" value="His_kinase_dom"/>
</dbReference>
<dbReference type="CDD" id="cd00088">
    <property type="entry name" value="HPT"/>
    <property type="match status" value="1"/>
</dbReference>
<evidence type="ECO:0000256" key="8">
    <source>
        <dbReference type="ARBA" id="ARBA00035100"/>
    </source>
</evidence>
<dbReference type="InterPro" id="IPR036061">
    <property type="entry name" value="CheW-like_dom_sf"/>
</dbReference>
<sequence length="796" mass="86709">MDDLREEFIAETRETLEVLAGQLVQWEKNPADLGLIDSAFRFVHTVKGSCGFLDLPRLLRLSHAAEELLSYARDSRIEVCEQLVSAVLAVIDRISALTDALESGEAVRDNDSELIDAMLAFLPAERDEFDENPSNDQPWTADLVETVEELQSHPRNRTVRVSLTLLDKLMNGISDLVLARNEVSRQLRKIGASADIEHAFGRLSSTVADMRDAIGMMRMQHIDRLFASLPRALRDISVELGKQIDLTVEGSEVEVDREMVEALRDPLTHILRNAADHGIESADERRALGKDPVGRIQVQARQSGNQILVEVKDDGRGIDVERLGQKAIARKLFTHSQWQKLSDRAKLDTIFAPGLSTAESVTSISGRGVGMDVVRTNMHAIGGSIDLENEEGQGLRITLRLPLTLSIIAGLSLRAGGQTFGISRSSIVEIISVANKNVELENLGGMTIAKVRGARLAYAKLESILGIEESVESADMGRTLIIVRPAVGAVFALDVEAVIDNEELVVKPGAPLVMATGLYAGTSLPDNGRPMLLLDASGLCAAIGFDQDLFEIESVREGAVVQTETQKTESGLLFTAMDGATRAIRLSAVDRMEDLEVSSIHELGGRLCASLDGNLYDIHGLVDLPECAQIKVLRISDGSNTILLAVDDVVDIFAIEGGIAPSLHPDRYEGIVHFDSKPVELINAFHFFEGTELRAVGQSDRPLCYVECSDDDGWERRILAPLLSASGYAISFEPKDKARAQVVLSRGEQDGEPANDGRLLKLRDSVHGQADDTGSIYRYDRVALIAAIDAKIAGVR</sequence>
<gene>
    <name evidence="13" type="ORF">DXH95_04785</name>
</gene>
<dbReference type="CDD" id="cd16916">
    <property type="entry name" value="HATPase_CheA-like"/>
    <property type="match status" value="1"/>
</dbReference>
<evidence type="ECO:0000259" key="10">
    <source>
        <dbReference type="PROSITE" id="PS50109"/>
    </source>
</evidence>
<dbReference type="InterPro" id="IPR004358">
    <property type="entry name" value="Sig_transdc_His_kin-like_C"/>
</dbReference>
<evidence type="ECO:0000259" key="11">
    <source>
        <dbReference type="PROSITE" id="PS50851"/>
    </source>
</evidence>
<dbReference type="Gene3D" id="1.20.120.160">
    <property type="entry name" value="HPT domain"/>
    <property type="match status" value="1"/>
</dbReference>
<dbReference type="Gene3D" id="1.10.287.560">
    <property type="entry name" value="Histidine kinase CheA-like, homodimeric domain"/>
    <property type="match status" value="1"/>
</dbReference>
<dbReference type="PROSITE" id="PS50851">
    <property type="entry name" value="CHEW"/>
    <property type="match status" value="1"/>
</dbReference>
<evidence type="ECO:0000256" key="9">
    <source>
        <dbReference type="PROSITE-ProRule" id="PRU00110"/>
    </source>
</evidence>
<comment type="caution">
    <text evidence="13">The sequence shown here is derived from an EMBL/GenBank/DDBJ whole genome shotgun (WGS) entry which is preliminary data.</text>
</comment>
<dbReference type="GO" id="GO:0005737">
    <property type="term" value="C:cytoplasm"/>
    <property type="evidence" value="ECO:0007669"/>
    <property type="project" value="InterPro"/>
</dbReference>
<dbReference type="PROSITE" id="PS50894">
    <property type="entry name" value="HPT"/>
    <property type="match status" value="1"/>
</dbReference>
<dbReference type="Pfam" id="PF01584">
    <property type="entry name" value="CheW"/>
    <property type="match status" value="1"/>
</dbReference>